<protein>
    <recommendedName>
        <fullName evidence="4">Integral membrane protein</fullName>
    </recommendedName>
</protein>
<evidence type="ECO:0000313" key="3">
    <source>
        <dbReference type="Proteomes" id="UP001172708"/>
    </source>
</evidence>
<accession>A0ABT8GJ49</accession>
<feature type="transmembrane region" description="Helical" evidence="1">
    <location>
        <begin position="101"/>
        <end position="120"/>
    </location>
</feature>
<keyword evidence="3" id="KW-1185">Reference proteome</keyword>
<gene>
    <name evidence="2" type="ORF">QQX02_11030</name>
</gene>
<sequence>MPPIGRLLLIVAYGVLGLAAAGRSAVQISTRLSEAPVPYLVSGASAVLYVLIAVALWRGWRQVALWGTGVELVGVLTVGTLGYVQPSWWPDETVWTGYGSAYGWVPLVLPIVALVVLLRAKRPALVAD</sequence>
<proteinExistence type="predicted"/>
<evidence type="ECO:0008006" key="4">
    <source>
        <dbReference type="Google" id="ProtNLM"/>
    </source>
</evidence>
<evidence type="ECO:0000313" key="2">
    <source>
        <dbReference type="EMBL" id="MDN4481458.1"/>
    </source>
</evidence>
<dbReference type="EMBL" id="JAUHQA010000001">
    <property type="protein sequence ID" value="MDN4481458.1"/>
    <property type="molecule type" value="Genomic_DNA"/>
</dbReference>
<evidence type="ECO:0000256" key="1">
    <source>
        <dbReference type="SAM" id="Phobius"/>
    </source>
</evidence>
<feature type="transmembrane region" description="Helical" evidence="1">
    <location>
        <begin position="63"/>
        <end position="81"/>
    </location>
</feature>
<dbReference type="RefSeq" id="WP_301143118.1">
    <property type="nucleotide sequence ID" value="NZ_JAUHQA010000001.1"/>
</dbReference>
<organism evidence="2 3">
    <name type="scientific">Demequina muriae</name>
    <dbReference type="NCBI Taxonomy" id="3051664"/>
    <lineage>
        <taxon>Bacteria</taxon>
        <taxon>Bacillati</taxon>
        <taxon>Actinomycetota</taxon>
        <taxon>Actinomycetes</taxon>
        <taxon>Micrococcales</taxon>
        <taxon>Demequinaceae</taxon>
        <taxon>Demequina</taxon>
    </lineage>
</organism>
<keyword evidence="1" id="KW-1133">Transmembrane helix</keyword>
<keyword evidence="1" id="KW-0812">Transmembrane</keyword>
<comment type="caution">
    <text evidence="2">The sequence shown here is derived from an EMBL/GenBank/DDBJ whole genome shotgun (WGS) entry which is preliminary data.</text>
</comment>
<dbReference type="Proteomes" id="UP001172708">
    <property type="component" value="Unassembled WGS sequence"/>
</dbReference>
<feature type="transmembrane region" description="Helical" evidence="1">
    <location>
        <begin position="35"/>
        <end position="56"/>
    </location>
</feature>
<keyword evidence="1" id="KW-0472">Membrane</keyword>
<reference evidence="2" key="1">
    <citation type="submission" date="2023-06" db="EMBL/GenBank/DDBJ databases">
        <title>Egi l300058.</title>
        <authorList>
            <person name="Gao L."/>
            <person name="Fang B.-Z."/>
            <person name="Li W.-J."/>
        </authorList>
    </citation>
    <scope>NUCLEOTIDE SEQUENCE</scope>
    <source>
        <strain evidence="2">EGI L300058</strain>
    </source>
</reference>
<name>A0ABT8GJ49_9MICO</name>